<evidence type="ECO:0000256" key="2">
    <source>
        <dbReference type="ARBA" id="ARBA00005019"/>
    </source>
</evidence>
<evidence type="ECO:0000256" key="7">
    <source>
        <dbReference type="ARBA" id="ARBA00022741"/>
    </source>
</evidence>
<dbReference type="CDD" id="cd02165">
    <property type="entry name" value="NMNAT"/>
    <property type="match status" value="1"/>
</dbReference>
<dbReference type="Proteomes" id="UP000030428">
    <property type="component" value="Unassembled WGS sequence"/>
</dbReference>
<evidence type="ECO:0000256" key="5">
    <source>
        <dbReference type="ARBA" id="ARBA00022679"/>
    </source>
</evidence>
<proteinExistence type="inferred from homology"/>
<accession>A0A4E0QQS3</accession>
<dbReference type="EMBL" id="JSZA02000027">
    <property type="protein sequence ID" value="TGO03309.1"/>
    <property type="molecule type" value="Genomic_DNA"/>
</dbReference>
<dbReference type="AlphaFoldDB" id="A0A4E0QQS3"/>
<dbReference type="PANTHER" id="PTHR39321">
    <property type="entry name" value="NICOTINATE-NUCLEOTIDE ADENYLYLTRANSFERASE-RELATED"/>
    <property type="match status" value="1"/>
</dbReference>
<reference evidence="13 14" key="1">
    <citation type="journal article" date="2016" name="Front. Microbiol.">
        <title>Single-Cell (Meta-)Genomics of a Dimorphic Candidatus Thiomargarita nelsonii Reveals Genomic Plasticity.</title>
        <authorList>
            <person name="Flood B.E."/>
            <person name="Fliss P."/>
            <person name="Jones D.S."/>
            <person name="Dick G.J."/>
            <person name="Jain S."/>
            <person name="Kaster A.K."/>
            <person name="Winkel M."/>
            <person name="Mussmann M."/>
            <person name="Bailey J."/>
        </authorList>
    </citation>
    <scope>NUCLEOTIDE SEQUENCE [LARGE SCALE GENOMIC DNA]</scope>
    <source>
        <strain evidence="13">Hydrate Ridge</strain>
    </source>
</reference>
<evidence type="ECO:0000313" key="13">
    <source>
        <dbReference type="EMBL" id="TGO03309.1"/>
    </source>
</evidence>
<gene>
    <name evidence="11" type="primary">nadD</name>
    <name evidence="13" type="ORF">PN36_09015</name>
</gene>
<comment type="function">
    <text evidence="1 11">Catalyzes the reversible adenylation of nicotinate mononucleotide (NaMN) to nicotinic acid adenine dinucleotide (NaAD).</text>
</comment>
<keyword evidence="5 11" id="KW-0808">Transferase</keyword>
<dbReference type="Pfam" id="PF01467">
    <property type="entry name" value="CTP_transf_like"/>
    <property type="match status" value="1"/>
</dbReference>
<dbReference type="SUPFAM" id="SSF52374">
    <property type="entry name" value="Nucleotidylyl transferase"/>
    <property type="match status" value="1"/>
</dbReference>
<dbReference type="Gene3D" id="3.40.50.620">
    <property type="entry name" value="HUPs"/>
    <property type="match status" value="1"/>
</dbReference>
<dbReference type="EC" id="2.7.7.18" evidence="11"/>
<sequence length="220" mass="25176">MTNKKPIGILGGTFNPIHHGHLRLALELYEQLDLAQVRLLPSAHPPHREQPSVSSQRRLEMVQAAIAGVKGLNLDDRELRRQGPSYMVDTLSSLRDDYPHQPLCLILGMDAFMDLPHWHQWEQLLTLAHLLVVRRPETAMPQGQFMQDFLKAHQANCFEELRKQSSGAIWMEKIPALAISATQIRHLIAASKNPRYLLPLAVLDIINTHQLYRNRIMYGH</sequence>
<comment type="pathway">
    <text evidence="2 11">Cofactor biosynthesis; NAD(+) biosynthesis; deamido-NAD(+) from nicotinate D-ribonucleotide: step 1/1.</text>
</comment>
<dbReference type="PANTHER" id="PTHR39321:SF3">
    <property type="entry name" value="PHOSPHOPANTETHEINE ADENYLYLTRANSFERASE"/>
    <property type="match status" value="1"/>
</dbReference>
<feature type="domain" description="Cytidyltransferase-like" evidence="12">
    <location>
        <begin position="9"/>
        <end position="186"/>
    </location>
</feature>
<evidence type="ECO:0000259" key="12">
    <source>
        <dbReference type="Pfam" id="PF01467"/>
    </source>
</evidence>
<dbReference type="GO" id="GO:0009435">
    <property type="term" value="P:NAD+ biosynthetic process"/>
    <property type="evidence" value="ECO:0007669"/>
    <property type="project" value="UniProtKB-UniRule"/>
</dbReference>
<evidence type="ECO:0000256" key="10">
    <source>
        <dbReference type="ARBA" id="ARBA00048721"/>
    </source>
</evidence>
<keyword evidence="14" id="KW-1185">Reference proteome</keyword>
<evidence type="ECO:0000256" key="11">
    <source>
        <dbReference type="HAMAP-Rule" id="MF_00244"/>
    </source>
</evidence>
<keyword evidence="7 11" id="KW-0547">Nucleotide-binding</keyword>
<dbReference type="GO" id="GO:0005524">
    <property type="term" value="F:ATP binding"/>
    <property type="evidence" value="ECO:0007669"/>
    <property type="project" value="UniProtKB-KW"/>
</dbReference>
<evidence type="ECO:0000313" key="14">
    <source>
        <dbReference type="Proteomes" id="UP000030428"/>
    </source>
</evidence>
<comment type="caution">
    <text evidence="13">The sequence shown here is derived from an EMBL/GenBank/DDBJ whole genome shotgun (WGS) entry which is preliminary data.</text>
</comment>
<evidence type="ECO:0000256" key="3">
    <source>
        <dbReference type="ARBA" id="ARBA00009014"/>
    </source>
</evidence>
<comment type="catalytic activity">
    <reaction evidence="10 11">
        <text>nicotinate beta-D-ribonucleotide + ATP + H(+) = deamido-NAD(+) + diphosphate</text>
        <dbReference type="Rhea" id="RHEA:22860"/>
        <dbReference type="ChEBI" id="CHEBI:15378"/>
        <dbReference type="ChEBI" id="CHEBI:30616"/>
        <dbReference type="ChEBI" id="CHEBI:33019"/>
        <dbReference type="ChEBI" id="CHEBI:57502"/>
        <dbReference type="ChEBI" id="CHEBI:58437"/>
        <dbReference type="EC" id="2.7.7.18"/>
    </reaction>
</comment>
<dbReference type="NCBIfam" id="TIGR00482">
    <property type="entry name" value="nicotinate (nicotinamide) nucleotide adenylyltransferase"/>
    <property type="match status" value="1"/>
</dbReference>
<dbReference type="InterPro" id="IPR014729">
    <property type="entry name" value="Rossmann-like_a/b/a_fold"/>
</dbReference>
<evidence type="ECO:0000256" key="6">
    <source>
        <dbReference type="ARBA" id="ARBA00022695"/>
    </source>
</evidence>
<dbReference type="UniPathway" id="UPA00253">
    <property type="reaction ID" value="UER00332"/>
</dbReference>
<keyword evidence="4 11" id="KW-0662">Pyridine nucleotide biosynthesis</keyword>
<keyword evidence="9 11" id="KW-0520">NAD</keyword>
<dbReference type="InterPro" id="IPR005248">
    <property type="entry name" value="NadD/NMNAT"/>
</dbReference>
<dbReference type="NCBIfam" id="TIGR00125">
    <property type="entry name" value="cyt_tran_rel"/>
    <property type="match status" value="1"/>
</dbReference>
<dbReference type="GO" id="GO:0004515">
    <property type="term" value="F:nicotinate-nucleotide adenylyltransferase activity"/>
    <property type="evidence" value="ECO:0007669"/>
    <property type="project" value="UniProtKB-UniRule"/>
</dbReference>
<evidence type="ECO:0000256" key="8">
    <source>
        <dbReference type="ARBA" id="ARBA00022840"/>
    </source>
</evidence>
<evidence type="ECO:0000256" key="9">
    <source>
        <dbReference type="ARBA" id="ARBA00023027"/>
    </source>
</evidence>
<dbReference type="NCBIfam" id="NF000840">
    <property type="entry name" value="PRK00071.1-3"/>
    <property type="match status" value="1"/>
</dbReference>
<evidence type="ECO:0000256" key="1">
    <source>
        <dbReference type="ARBA" id="ARBA00002324"/>
    </source>
</evidence>
<keyword evidence="6 11" id="KW-0548">Nucleotidyltransferase</keyword>
<evidence type="ECO:0000256" key="4">
    <source>
        <dbReference type="ARBA" id="ARBA00022642"/>
    </source>
</evidence>
<dbReference type="InterPro" id="IPR004821">
    <property type="entry name" value="Cyt_trans-like"/>
</dbReference>
<protein>
    <recommendedName>
        <fullName evidence="11">Probable nicotinate-nucleotide adenylyltransferase</fullName>
        <ecNumber evidence="11">2.7.7.18</ecNumber>
    </recommendedName>
    <alternativeName>
        <fullName evidence="11">Deamido-NAD(+) diphosphorylase</fullName>
    </alternativeName>
    <alternativeName>
        <fullName evidence="11">Deamido-NAD(+) pyrophosphorylase</fullName>
    </alternativeName>
    <alternativeName>
        <fullName evidence="11">Nicotinate mononucleotide adenylyltransferase</fullName>
        <shortName evidence="11">NaMN adenylyltransferase</shortName>
    </alternativeName>
</protein>
<keyword evidence="8 11" id="KW-0067">ATP-binding</keyword>
<name>A0A4E0QQS3_9GAMM</name>
<dbReference type="NCBIfam" id="NF000839">
    <property type="entry name" value="PRK00071.1-1"/>
    <property type="match status" value="1"/>
</dbReference>
<comment type="similarity">
    <text evidence="3 11">Belongs to the NadD family.</text>
</comment>
<dbReference type="HAMAP" id="MF_00244">
    <property type="entry name" value="NaMN_adenylyltr"/>
    <property type="match status" value="1"/>
</dbReference>
<organism evidence="13 14">
    <name type="scientific">Candidatus Thiomargarita nelsonii</name>
    <dbReference type="NCBI Taxonomy" id="1003181"/>
    <lineage>
        <taxon>Bacteria</taxon>
        <taxon>Pseudomonadati</taxon>
        <taxon>Pseudomonadota</taxon>
        <taxon>Gammaproteobacteria</taxon>
        <taxon>Thiotrichales</taxon>
        <taxon>Thiotrichaceae</taxon>
        <taxon>Thiomargarita</taxon>
    </lineage>
</organism>